<organism evidence="2 3">
    <name type="scientific">Mandrillus leucophaeus</name>
    <name type="common">Drill</name>
    <name type="synonym">Papio leucophaeus</name>
    <dbReference type="NCBI Taxonomy" id="9568"/>
    <lineage>
        <taxon>Eukaryota</taxon>
        <taxon>Metazoa</taxon>
        <taxon>Chordata</taxon>
        <taxon>Craniata</taxon>
        <taxon>Vertebrata</taxon>
        <taxon>Euteleostomi</taxon>
        <taxon>Mammalia</taxon>
        <taxon>Eutheria</taxon>
        <taxon>Euarchontoglires</taxon>
        <taxon>Primates</taxon>
        <taxon>Haplorrhini</taxon>
        <taxon>Catarrhini</taxon>
        <taxon>Cercopithecidae</taxon>
        <taxon>Cercopithecinae</taxon>
        <taxon>Mandrillus</taxon>
    </lineage>
</organism>
<proteinExistence type="predicted"/>
<protein>
    <submittedName>
        <fullName evidence="2">Uncharacterized protein</fullName>
    </submittedName>
</protein>
<dbReference type="AlphaFoldDB" id="A0A2K5ZHY4"/>
<dbReference type="GeneTree" id="ENSGT00910000148152"/>
<name>A0A2K5ZHY4_MANLE</name>
<evidence type="ECO:0000256" key="1">
    <source>
        <dbReference type="SAM" id="MobiDB-lite"/>
    </source>
</evidence>
<keyword evidence="3" id="KW-1185">Reference proteome</keyword>
<feature type="region of interest" description="Disordered" evidence="1">
    <location>
        <begin position="38"/>
        <end position="78"/>
    </location>
</feature>
<feature type="compositionally biased region" description="Low complexity" evidence="1">
    <location>
        <begin position="38"/>
        <end position="53"/>
    </location>
</feature>
<dbReference type="STRING" id="9568.ENSMLEP00000027370"/>
<sequence length="78" mass="8207">MAAPGTPAEYGYIWTILGQQILGQLDNSSLALPSKAKLKLAGSSGRSSQSRASDPLQEGPQIRGQRKSSPNQRPPCSA</sequence>
<dbReference type="OMA" id="IWTILGQ"/>
<dbReference type="Ensembl" id="ENSMLET00000050916.1">
    <property type="protein sequence ID" value="ENSMLEP00000027370.1"/>
    <property type="gene ID" value="ENSMLEG00000037892.1"/>
</dbReference>
<dbReference type="Proteomes" id="UP000233140">
    <property type="component" value="Unassembled WGS sequence"/>
</dbReference>
<accession>A0A2K5ZHY4</accession>
<evidence type="ECO:0000313" key="2">
    <source>
        <dbReference type="Ensembl" id="ENSMLEP00000027370.1"/>
    </source>
</evidence>
<evidence type="ECO:0000313" key="3">
    <source>
        <dbReference type="Proteomes" id="UP000233140"/>
    </source>
</evidence>
<reference evidence="2" key="2">
    <citation type="submission" date="2025-09" db="UniProtKB">
        <authorList>
            <consortium name="Ensembl"/>
        </authorList>
    </citation>
    <scope>IDENTIFICATION</scope>
</reference>
<reference evidence="2" key="1">
    <citation type="submission" date="2025-08" db="UniProtKB">
        <authorList>
            <consortium name="Ensembl"/>
        </authorList>
    </citation>
    <scope>IDENTIFICATION</scope>
</reference>